<dbReference type="HOGENOM" id="CLU_2573545_0_0_1"/>
<dbReference type="AlphaFoldDB" id="M2N947"/>
<dbReference type="EMBL" id="KB445557">
    <property type="protein sequence ID" value="EMC95350.1"/>
    <property type="molecule type" value="Genomic_DNA"/>
</dbReference>
<accession>M2N947</accession>
<proteinExistence type="predicted"/>
<protein>
    <submittedName>
        <fullName evidence="1">Uncharacterized protein</fullName>
    </submittedName>
</protein>
<keyword evidence="2" id="KW-1185">Reference proteome</keyword>
<dbReference type="RefSeq" id="XP_007677459.1">
    <property type="nucleotide sequence ID" value="XM_007679269.1"/>
</dbReference>
<name>M2N947_BAUPA</name>
<dbReference type="OrthoDB" id="630895at2759"/>
<reference evidence="1 2" key="1">
    <citation type="journal article" date="2012" name="PLoS Pathog.">
        <title>Diverse lifestyles and strategies of plant pathogenesis encoded in the genomes of eighteen Dothideomycetes fungi.</title>
        <authorList>
            <person name="Ohm R.A."/>
            <person name="Feau N."/>
            <person name="Henrissat B."/>
            <person name="Schoch C.L."/>
            <person name="Horwitz B.A."/>
            <person name="Barry K.W."/>
            <person name="Condon B.J."/>
            <person name="Copeland A.C."/>
            <person name="Dhillon B."/>
            <person name="Glaser F."/>
            <person name="Hesse C.N."/>
            <person name="Kosti I."/>
            <person name="LaButti K."/>
            <person name="Lindquist E.A."/>
            <person name="Lucas S."/>
            <person name="Salamov A.A."/>
            <person name="Bradshaw R.E."/>
            <person name="Ciuffetti L."/>
            <person name="Hamelin R.C."/>
            <person name="Kema G.H.J."/>
            <person name="Lawrence C."/>
            <person name="Scott J.A."/>
            <person name="Spatafora J.W."/>
            <person name="Turgeon B.G."/>
            <person name="de Wit P.J.G.M."/>
            <person name="Zhong S."/>
            <person name="Goodwin S.B."/>
            <person name="Grigoriev I.V."/>
        </authorList>
    </citation>
    <scope>NUCLEOTIDE SEQUENCE [LARGE SCALE GENOMIC DNA]</scope>
    <source>
        <strain evidence="1 2">UAMH 10762</strain>
    </source>
</reference>
<sequence>MSRSPEIIDPEGQYGNIVKLSDGLAICQWLPTDDASSSPRGNNKKIRDDLRDRMPHPYINADAAFWVAYCQDTSNHVRSEA</sequence>
<gene>
    <name evidence="1" type="ORF">BAUCODRAFT_35335</name>
</gene>
<dbReference type="Proteomes" id="UP000011761">
    <property type="component" value="Unassembled WGS sequence"/>
</dbReference>
<evidence type="ECO:0000313" key="2">
    <source>
        <dbReference type="Proteomes" id="UP000011761"/>
    </source>
</evidence>
<dbReference type="KEGG" id="bcom:BAUCODRAFT_35335"/>
<evidence type="ECO:0000313" key="1">
    <source>
        <dbReference type="EMBL" id="EMC95350.1"/>
    </source>
</evidence>
<organism evidence="1 2">
    <name type="scientific">Baudoinia panamericana (strain UAMH 10762)</name>
    <name type="common">Angels' share fungus</name>
    <name type="synonym">Baudoinia compniacensis (strain UAMH 10762)</name>
    <dbReference type="NCBI Taxonomy" id="717646"/>
    <lineage>
        <taxon>Eukaryota</taxon>
        <taxon>Fungi</taxon>
        <taxon>Dikarya</taxon>
        <taxon>Ascomycota</taxon>
        <taxon>Pezizomycotina</taxon>
        <taxon>Dothideomycetes</taxon>
        <taxon>Dothideomycetidae</taxon>
        <taxon>Mycosphaerellales</taxon>
        <taxon>Teratosphaeriaceae</taxon>
        <taxon>Baudoinia</taxon>
    </lineage>
</organism>
<dbReference type="GeneID" id="19112672"/>